<dbReference type="InterPro" id="IPR021674">
    <property type="entry name" value="Phage_T4_Gp14_neck-protein"/>
</dbReference>
<reference evidence="1" key="1">
    <citation type="submission" date="2020-04" db="EMBL/GenBank/DDBJ databases">
        <authorList>
            <person name="Chiriac C."/>
            <person name="Salcher M."/>
            <person name="Ghai R."/>
            <person name="Kavagutti S V."/>
        </authorList>
    </citation>
    <scope>NUCLEOTIDE SEQUENCE</scope>
</reference>
<sequence>MAVSQYFNNYNSAGEQRMIEDLIVESIKIQGFDAYYIPMDTTVARDLLYGEDPTKKFKSAFMLEMYLSSSNEYMGEKEFFSKFGLEIKNNANVILSKRSFSQRVPQNTFTRPREGDLIYVPFLNGTGELFEIKFTNQTKDFFMLGRKVPYFYELELEKFKYSQESIVTGIDEIDQVVTDSAYTQHLNIGAGTGRYTIKELVYQSADNTYANATTIATVQSWIPSSNTLSVTNIMGEFVDNRTIVGVTSNAQFVLANFDPMNTPSTHENYDNSFINQTSQPIINTTESNPFGGL</sequence>
<dbReference type="EMBL" id="LR796270">
    <property type="protein sequence ID" value="CAB4133482.1"/>
    <property type="molecule type" value="Genomic_DNA"/>
</dbReference>
<dbReference type="Pfam" id="PF11649">
    <property type="entry name" value="T4_neck-protein"/>
    <property type="match status" value="1"/>
</dbReference>
<organism evidence="1">
    <name type="scientific">uncultured Caudovirales phage</name>
    <dbReference type="NCBI Taxonomy" id="2100421"/>
    <lineage>
        <taxon>Viruses</taxon>
        <taxon>Duplodnaviria</taxon>
        <taxon>Heunggongvirae</taxon>
        <taxon>Uroviricota</taxon>
        <taxon>Caudoviricetes</taxon>
        <taxon>Peduoviridae</taxon>
        <taxon>Maltschvirus</taxon>
        <taxon>Maltschvirus maltsch</taxon>
    </lineage>
</organism>
<name>A0A6J5LIU8_9CAUD</name>
<evidence type="ECO:0000313" key="1">
    <source>
        <dbReference type="EMBL" id="CAB4133482.1"/>
    </source>
</evidence>
<accession>A0A6J5LIU8</accession>
<gene>
    <name evidence="1" type="ORF">UFOVP250_203</name>
</gene>
<protein>
    <submittedName>
        <fullName evidence="1">Neck protein</fullName>
    </submittedName>
</protein>
<proteinExistence type="predicted"/>